<dbReference type="GO" id="GO:0000719">
    <property type="term" value="P:photoreactive repair"/>
    <property type="evidence" value="ECO:0007669"/>
    <property type="project" value="TreeGrafter"/>
</dbReference>
<feature type="binding site" evidence="5">
    <location>
        <begin position="539"/>
        <end position="546"/>
    </location>
    <ligand>
        <name>FAD</name>
        <dbReference type="ChEBI" id="CHEBI:57692"/>
    </ligand>
</feature>
<evidence type="ECO:0000259" key="8">
    <source>
        <dbReference type="PROSITE" id="PS51645"/>
    </source>
</evidence>
<dbReference type="EMBL" id="MN125821">
    <property type="protein sequence ID" value="QDO16288.1"/>
    <property type="molecule type" value="mRNA"/>
</dbReference>
<evidence type="ECO:0000313" key="9">
    <source>
        <dbReference type="EMBL" id="QDO16288.1"/>
    </source>
</evidence>
<dbReference type="InterPro" id="IPR018394">
    <property type="entry name" value="DNA_photolyase_1_CS_C"/>
</dbReference>
<feature type="binding site" evidence="5">
    <location>
        <position position="487"/>
    </location>
    <ligand>
        <name>FAD</name>
        <dbReference type="ChEBI" id="CHEBI:57692"/>
    </ligand>
</feature>
<dbReference type="Gene3D" id="1.25.40.80">
    <property type="match status" value="1"/>
</dbReference>
<reference evidence="9" key="1">
    <citation type="journal article" date="2019" name="Microorganisms">
        <title>DNA Damage Response Pathways in Dinoflagellates.</title>
        <authorList>
            <person name="Li C."/>
            <person name="Wong J."/>
        </authorList>
    </citation>
    <scope>NUCLEOTIDE SEQUENCE</scope>
</reference>
<dbReference type="InterPro" id="IPR014729">
    <property type="entry name" value="Rossmann-like_a/b/a_fold"/>
</dbReference>
<evidence type="ECO:0000256" key="1">
    <source>
        <dbReference type="ARBA" id="ARBA00005862"/>
    </source>
</evidence>
<dbReference type="Gene3D" id="1.10.579.10">
    <property type="entry name" value="DNA Cyclobutane Dipyrimidine Photolyase, subunit A, domain 3"/>
    <property type="match status" value="1"/>
</dbReference>
<organism evidence="9">
    <name type="scientific">Lingulaulax polyedra</name>
    <name type="common">Dinoflagellate</name>
    <name type="synonym">Lingulodinium polyedra</name>
    <dbReference type="NCBI Taxonomy" id="160621"/>
    <lineage>
        <taxon>Eukaryota</taxon>
        <taxon>Sar</taxon>
        <taxon>Alveolata</taxon>
        <taxon>Dinophyceae</taxon>
        <taxon>Gonyaulacales</taxon>
        <taxon>Lingulodiniaceae</taxon>
        <taxon>Lingulaulax</taxon>
    </lineage>
</organism>
<dbReference type="Pfam" id="PF03266">
    <property type="entry name" value="NTPase_1"/>
    <property type="match status" value="1"/>
</dbReference>
<dbReference type="InterPro" id="IPR027417">
    <property type="entry name" value="P-loop_NTPase"/>
</dbReference>
<dbReference type="PRINTS" id="PR00147">
    <property type="entry name" value="DNAPHOTLYASE"/>
</dbReference>
<feature type="site" description="Electron transfer via tryptophanyl radical" evidence="6">
    <location>
        <position position="623"/>
    </location>
</feature>
<dbReference type="PANTHER" id="PTHR11455">
    <property type="entry name" value="CRYPTOCHROME"/>
    <property type="match status" value="1"/>
</dbReference>
<feature type="compositionally biased region" description="Low complexity" evidence="7">
    <location>
        <begin position="724"/>
        <end position="737"/>
    </location>
</feature>
<dbReference type="InterPro" id="IPR004948">
    <property type="entry name" value="Nuc-triphosphatase_THEP1"/>
</dbReference>
<protein>
    <submittedName>
        <fullName evidence="9">Cryptochrome DASH</fullName>
    </submittedName>
</protein>
<dbReference type="Gene3D" id="3.40.50.300">
    <property type="entry name" value="P-loop containing nucleotide triphosphate hydrolases"/>
    <property type="match status" value="1"/>
</dbReference>
<evidence type="ECO:0000256" key="4">
    <source>
        <dbReference type="ARBA" id="ARBA00022991"/>
    </source>
</evidence>
<dbReference type="InterPro" id="IPR002081">
    <property type="entry name" value="Cryptochrome/DNA_photolyase_1"/>
</dbReference>
<keyword evidence="4" id="KW-0157">Chromophore</keyword>
<feature type="binding site" evidence="5">
    <location>
        <begin position="636"/>
        <end position="638"/>
    </location>
    <ligand>
        <name>FAD</name>
        <dbReference type="ChEBI" id="CHEBI:57692"/>
    </ligand>
</feature>
<dbReference type="SUPFAM" id="SSF52425">
    <property type="entry name" value="Cryptochrome/photolyase, N-terminal domain"/>
    <property type="match status" value="1"/>
</dbReference>
<dbReference type="SUPFAM" id="SSF48173">
    <property type="entry name" value="Cryptochrome/photolyase FAD-binding domain"/>
    <property type="match status" value="1"/>
</dbReference>
<feature type="region of interest" description="Disordered" evidence="7">
    <location>
        <begin position="724"/>
        <end position="751"/>
    </location>
</feature>
<dbReference type="AlphaFoldDB" id="A0A516AG46"/>
<dbReference type="Gene3D" id="3.40.50.620">
    <property type="entry name" value="HUPs"/>
    <property type="match status" value="1"/>
</dbReference>
<comment type="similarity">
    <text evidence="1">Belongs to the DNA photolyase class-1 family.</text>
</comment>
<proteinExistence type="evidence at transcript level"/>
<evidence type="ECO:0000256" key="3">
    <source>
        <dbReference type="ARBA" id="ARBA00022827"/>
    </source>
</evidence>
<dbReference type="InterPro" id="IPR036155">
    <property type="entry name" value="Crypto/Photolyase_N_sf"/>
</dbReference>
<dbReference type="Pfam" id="PF00875">
    <property type="entry name" value="DNA_photolyase"/>
    <property type="match status" value="1"/>
</dbReference>
<accession>A0A516AG46</accession>
<evidence type="ECO:0000256" key="2">
    <source>
        <dbReference type="ARBA" id="ARBA00022630"/>
    </source>
</evidence>
<dbReference type="GO" id="GO:0003904">
    <property type="term" value="F:deoxyribodipyrimidine photo-lyase activity"/>
    <property type="evidence" value="ECO:0007669"/>
    <property type="project" value="TreeGrafter"/>
</dbReference>
<dbReference type="PANTHER" id="PTHR11455:SF22">
    <property type="entry name" value="CRYPTOCHROME DASH"/>
    <property type="match status" value="1"/>
</dbReference>
<dbReference type="GO" id="GO:0017111">
    <property type="term" value="F:ribonucleoside triphosphate phosphatase activity"/>
    <property type="evidence" value="ECO:0007669"/>
    <property type="project" value="InterPro"/>
</dbReference>
<dbReference type="SUPFAM" id="SSF52540">
    <property type="entry name" value="P-loop containing nucleoside triphosphate hydrolases"/>
    <property type="match status" value="1"/>
</dbReference>
<feature type="domain" description="Photolyase/cryptochrome alpha/beta" evidence="8">
    <location>
        <begin position="235"/>
        <end position="385"/>
    </location>
</feature>
<comment type="cofactor">
    <cofactor evidence="5">
        <name>FAD</name>
        <dbReference type="ChEBI" id="CHEBI:57692"/>
    </cofactor>
    <text evidence="5">Binds 1 FAD per subunit.</text>
</comment>
<dbReference type="PROSITE" id="PS00394">
    <property type="entry name" value="DNA_PHOTOLYASES_1_1"/>
    <property type="match status" value="1"/>
</dbReference>
<name>A0A516AG46_LINPO</name>
<evidence type="ECO:0000256" key="5">
    <source>
        <dbReference type="PIRSR" id="PIRSR602081-1"/>
    </source>
</evidence>
<feature type="binding site" evidence="5">
    <location>
        <begin position="499"/>
        <end position="503"/>
    </location>
    <ligand>
        <name>FAD</name>
        <dbReference type="ChEBI" id="CHEBI:57692"/>
    </ligand>
</feature>
<dbReference type="PROSITE" id="PS51645">
    <property type="entry name" value="PHR_CRY_ALPHA_BETA"/>
    <property type="match status" value="1"/>
</dbReference>
<keyword evidence="2 5" id="KW-0285">Flavoprotein</keyword>
<evidence type="ECO:0000256" key="7">
    <source>
        <dbReference type="SAM" id="MobiDB-lite"/>
    </source>
</evidence>
<sequence length="751" mass="80628">MQRGVLLTGRPGIGKSTACRRVAELCASRGIRVEGFLTEELRERGGRVGFDIVGLGAESTRRAPLARVGRGSGPRVGRYNVALSSFESLVLPIIDRLAAVDREDGITVFIVDEIGKMELCSLPFVERMQELFRTLPVPMLCTVALRGGGFIADVKHTPGFELIELREETRDAAPAGIVERLLRPGGPRVGATDVASECRPARWRRRGQAAEAPSTMVQEAVAPSTAAGGPRVGVRRLVLWLRSELRLADNPLLERAIAAHCEAESAAFLPVVCLDPSFYGPHARSAFGQPRVGEIRRRFFEESVADLRASLSHKGSQLLVCDAAPETVLPAIAGAGGLVVAARQVCTEEVSSEARCREALRAVGATLELLDGGGIGALFGQDDLQAAGLRTGQNFPEDFQVFYSLARSRLPAVCRQGLSPAPQALPSVGVGPACEPPGLRSATSASCLAVGHRLEAHPSAGPGFQGGETAGLARMRSWLHGGGLPHYKATFRRLLGDYSSRLSAHLAIGCISPRRLVAEALDAAGGLSASPHVEHFVYELCWRDFFRHASQRWGATLFQRGGPLGDTRCWARDPEAECRWREGRTGVPLVDAAMRELQATGYLGNLARQLAASYLVEELGLDWRVGADWFESSLVDYDPHSNWGQWARSAGVAPRSESKQRRVGGGRYYDIALGLPGGEAASYVRAWLPELAELADGDALAPWRCSGRPPELCSPHLRRRLEAAAAAGATPAKGTRASQGGGGWRANARRR</sequence>
<evidence type="ECO:0000256" key="6">
    <source>
        <dbReference type="PIRSR" id="PIRSR602081-2"/>
    </source>
</evidence>
<feature type="binding site" evidence="5">
    <location>
        <position position="536"/>
    </location>
    <ligand>
        <name>FAD</name>
        <dbReference type="ChEBI" id="CHEBI:57692"/>
    </ligand>
</feature>
<keyword evidence="3 5" id="KW-0274">FAD</keyword>
<feature type="site" description="Electron transfer via tryptophanyl radical" evidence="6">
    <location>
        <position position="570"/>
    </location>
</feature>
<dbReference type="GO" id="GO:0071949">
    <property type="term" value="F:FAD binding"/>
    <property type="evidence" value="ECO:0007669"/>
    <property type="project" value="TreeGrafter"/>
</dbReference>
<dbReference type="Pfam" id="PF03441">
    <property type="entry name" value="FAD_binding_7"/>
    <property type="match status" value="1"/>
</dbReference>
<dbReference type="InterPro" id="IPR006050">
    <property type="entry name" value="DNA_photolyase_N"/>
</dbReference>
<feature type="site" description="Electron transfer via tryptophanyl radical" evidence="6">
    <location>
        <position position="646"/>
    </location>
</feature>
<dbReference type="InterPro" id="IPR036134">
    <property type="entry name" value="Crypto/Photolyase_FAD-like_sf"/>
</dbReference>
<dbReference type="GO" id="GO:0003677">
    <property type="term" value="F:DNA binding"/>
    <property type="evidence" value="ECO:0007669"/>
    <property type="project" value="TreeGrafter"/>
</dbReference>
<dbReference type="InterPro" id="IPR005101">
    <property type="entry name" value="Cryptochr/Photolyase_FAD-bd"/>
</dbReference>